<sequence>MSCLCITTNLCLKDSAIKFSHNAHYTLSESESSSPLRTASTMDAKPSSLEVPPLDVQSTVVNSDRQKHVLALQSSMIASISTLDIDELQALDESIRQEFRSIHVLDNLVTLL</sequence>
<keyword evidence="2" id="KW-1185">Reference proteome</keyword>
<accession>A0ACC2AS56</accession>
<comment type="caution">
    <text evidence="1">The sequence shown here is derived from an EMBL/GenBank/DDBJ whole genome shotgun (WGS) entry which is preliminary data.</text>
</comment>
<evidence type="ECO:0000313" key="1">
    <source>
        <dbReference type="EMBL" id="KAJ7520290.1"/>
    </source>
</evidence>
<proteinExistence type="predicted"/>
<gene>
    <name evidence="1" type="ORF">O6H91_20G076900</name>
</gene>
<evidence type="ECO:0000313" key="2">
    <source>
        <dbReference type="Proteomes" id="UP001162992"/>
    </source>
</evidence>
<reference evidence="2" key="1">
    <citation type="journal article" date="2024" name="Proc. Natl. Acad. Sci. U.S.A.">
        <title>Extraordinary preservation of gene collinearity over three hundred million years revealed in homosporous lycophytes.</title>
        <authorList>
            <person name="Li C."/>
            <person name="Wickell D."/>
            <person name="Kuo L.Y."/>
            <person name="Chen X."/>
            <person name="Nie B."/>
            <person name="Liao X."/>
            <person name="Peng D."/>
            <person name="Ji J."/>
            <person name="Jenkins J."/>
            <person name="Williams M."/>
            <person name="Shu S."/>
            <person name="Plott C."/>
            <person name="Barry K."/>
            <person name="Rajasekar S."/>
            <person name="Grimwood J."/>
            <person name="Han X."/>
            <person name="Sun S."/>
            <person name="Hou Z."/>
            <person name="He W."/>
            <person name="Dai G."/>
            <person name="Sun C."/>
            <person name="Schmutz J."/>
            <person name="Leebens-Mack J.H."/>
            <person name="Li F.W."/>
            <person name="Wang L."/>
        </authorList>
    </citation>
    <scope>NUCLEOTIDE SEQUENCE [LARGE SCALE GENOMIC DNA]</scope>
    <source>
        <strain evidence="2">cv. PW_Plant_1</strain>
    </source>
</reference>
<dbReference type="Proteomes" id="UP001162992">
    <property type="component" value="Chromosome 20"/>
</dbReference>
<organism evidence="1 2">
    <name type="scientific">Diphasiastrum complanatum</name>
    <name type="common">Issler's clubmoss</name>
    <name type="synonym">Lycopodium complanatum</name>
    <dbReference type="NCBI Taxonomy" id="34168"/>
    <lineage>
        <taxon>Eukaryota</taxon>
        <taxon>Viridiplantae</taxon>
        <taxon>Streptophyta</taxon>
        <taxon>Embryophyta</taxon>
        <taxon>Tracheophyta</taxon>
        <taxon>Lycopodiopsida</taxon>
        <taxon>Lycopodiales</taxon>
        <taxon>Lycopodiaceae</taxon>
        <taxon>Lycopodioideae</taxon>
        <taxon>Diphasiastrum</taxon>
    </lineage>
</organism>
<protein>
    <submittedName>
        <fullName evidence="1">Uncharacterized protein</fullName>
    </submittedName>
</protein>
<dbReference type="EMBL" id="CM055111">
    <property type="protein sequence ID" value="KAJ7520290.1"/>
    <property type="molecule type" value="Genomic_DNA"/>
</dbReference>
<name>A0ACC2AS56_DIPCM</name>